<feature type="region of interest" description="Disordered" evidence="1">
    <location>
        <begin position="110"/>
        <end position="135"/>
    </location>
</feature>
<dbReference type="Proteomes" id="UP000828390">
    <property type="component" value="Unassembled WGS sequence"/>
</dbReference>
<keyword evidence="3" id="KW-1185">Reference proteome</keyword>
<proteinExistence type="predicted"/>
<accession>A0A9D4L3Y4</accession>
<feature type="region of interest" description="Disordered" evidence="1">
    <location>
        <begin position="1"/>
        <end position="25"/>
    </location>
</feature>
<dbReference type="EMBL" id="JAIWYP010000003">
    <property type="protein sequence ID" value="KAH3850899.1"/>
    <property type="molecule type" value="Genomic_DNA"/>
</dbReference>
<comment type="caution">
    <text evidence="2">The sequence shown here is derived from an EMBL/GenBank/DDBJ whole genome shotgun (WGS) entry which is preliminary data.</text>
</comment>
<reference evidence="2" key="1">
    <citation type="journal article" date="2019" name="bioRxiv">
        <title>The Genome of the Zebra Mussel, Dreissena polymorpha: A Resource for Invasive Species Research.</title>
        <authorList>
            <person name="McCartney M.A."/>
            <person name="Auch B."/>
            <person name="Kono T."/>
            <person name="Mallez S."/>
            <person name="Zhang Y."/>
            <person name="Obille A."/>
            <person name="Becker A."/>
            <person name="Abrahante J.E."/>
            <person name="Garbe J."/>
            <person name="Badalamenti J.P."/>
            <person name="Herman A."/>
            <person name="Mangelson H."/>
            <person name="Liachko I."/>
            <person name="Sullivan S."/>
            <person name="Sone E.D."/>
            <person name="Koren S."/>
            <person name="Silverstein K.A.T."/>
            <person name="Beckman K.B."/>
            <person name="Gohl D.M."/>
        </authorList>
    </citation>
    <scope>NUCLEOTIDE SEQUENCE</scope>
    <source>
        <strain evidence="2">Duluth1</strain>
        <tissue evidence="2">Whole animal</tissue>
    </source>
</reference>
<name>A0A9D4L3Y4_DREPO</name>
<gene>
    <name evidence="2" type="ORF">DPMN_093375</name>
</gene>
<dbReference type="AlphaFoldDB" id="A0A9D4L3Y4"/>
<feature type="compositionally biased region" description="Polar residues" evidence="1">
    <location>
        <begin position="1"/>
        <end position="10"/>
    </location>
</feature>
<feature type="compositionally biased region" description="Basic and acidic residues" evidence="1">
    <location>
        <begin position="11"/>
        <end position="25"/>
    </location>
</feature>
<organism evidence="2 3">
    <name type="scientific">Dreissena polymorpha</name>
    <name type="common">Zebra mussel</name>
    <name type="synonym">Mytilus polymorpha</name>
    <dbReference type="NCBI Taxonomy" id="45954"/>
    <lineage>
        <taxon>Eukaryota</taxon>
        <taxon>Metazoa</taxon>
        <taxon>Spiralia</taxon>
        <taxon>Lophotrochozoa</taxon>
        <taxon>Mollusca</taxon>
        <taxon>Bivalvia</taxon>
        <taxon>Autobranchia</taxon>
        <taxon>Heteroconchia</taxon>
        <taxon>Euheterodonta</taxon>
        <taxon>Imparidentia</taxon>
        <taxon>Neoheterodontei</taxon>
        <taxon>Myida</taxon>
        <taxon>Dreissenoidea</taxon>
        <taxon>Dreissenidae</taxon>
        <taxon>Dreissena</taxon>
    </lineage>
</organism>
<evidence type="ECO:0000313" key="3">
    <source>
        <dbReference type="Proteomes" id="UP000828390"/>
    </source>
</evidence>
<evidence type="ECO:0000313" key="2">
    <source>
        <dbReference type="EMBL" id="KAH3850899.1"/>
    </source>
</evidence>
<reference evidence="2" key="2">
    <citation type="submission" date="2020-11" db="EMBL/GenBank/DDBJ databases">
        <authorList>
            <person name="McCartney M.A."/>
            <person name="Auch B."/>
            <person name="Kono T."/>
            <person name="Mallez S."/>
            <person name="Becker A."/>
            <person name="Gohl D.M."/>
            <person name="Silverstein K.A.T."/>
            <person name="Koren S."/>
            <person name="Bechman K.B."/>
            <person name="Herman A."/>
            <person name="Abrahante J.E."/>
            <person name="Garbe J."/>
        </authorList>
    </citation>
    <scope>NUCLEOTIDE SEQUENCE</scope>
    <source>
        <strain evidence="2">Duluth1</strain>
        <tissue evidence="2">Whole animal</tissue>
    </source>
</reference>
<evidence type="ECO:0000256" key="1">
    <source>
        <dbReference type="SAM" id="MobiDB-lite"/>
    </source>
</evidence>
<protein>
    <submittedName>
        <fullName evidence="2">Uncharacterized protein</fullName>
    </submittedName>
</protein>
<sequence length="298" mass="33875">MAIAELSTSDVFERERKRTPVFERDSHLPNKTCVESYKSKEIENVADALPDVRDTSSLPFRISLFSSTSSYPFCLPDESDSRETQSPGVKSNTTVNSFVEEACVQAEFQNDTQEDPPFHSEDNDENSENVENRKGDFAVIEYDDKAANVKCPKDDVDEIAVDNSCAWFWWKTHKDEAISVKIVENPKCVRKINKEEPQTAAVSVFERDPHTFNTTSVESCKSQEIERVADTLPDVHVEEGKRKPSKIAKPFTDNDNHDDLKDDVDDVFTLSMKREQPSIQRYADETTMILVTSEDNES</sequence>
<feature type="region of interest" description="Disordered" evidence="1">
    <location>
        <begin position="241"/>
        <end position="260"/>
    </location>
</feature>